<feature type="domain" description="SET" evidence="1">
    <location>
        <begin position="5"/>
        <end position="372"/>
    </location>
</feature>
<accession>A0AB34JDN1</accession>
<dbReference type="Pfam" id="PF00856">
    <property type="entry name" value="SET"/>
    <property type="match status" value="1"/>
</dbReference>
<dbReference type="Proteomes" id="UP001515480">
    <property type="component" value="Unassembled WGS sequence"/>
</dbReference>
<dbReference type="PANTHER" id="PTHR47436">
    <property type="entry name" value="HISTONE-LYSINE N-METHYLTRANSFERASE ATXR2"/>
    <property type="match status" value="1"/>
</dbReference>
<protein>
    <recommendedName>
        <fullName evidence="1">SET domain-containing protein</fullName>
    </recommendedName>
</protein>
<dbReference type="InterPro" id="IPR044237">
    <property type="entry name" value="ATXR2-like"/>
</dbReference>
<keyword evidence="3" id="KW-1185">Reference proteome</keyword>
<dbReference type="AlphaFoldDB" id="A0AB34JDN1"/>
<dbReference type="PROSITE" id="PS50280">
    <property type="entry name" value="SET"/>
    <property type="match status" value="1"/>
</dbReference>
<evidence type="ECO:0000259" key="1">
    <source>
        <dbReference type="PROSITE" id="PS50280"/>
    </source>
</evidence>
<evidence type="ECO:0000313" key="2">
    <source>
        <dbReference type="EMBL" id="KAL1518799.1"/>
    </source>
</evidence>
<name>A0AB34JDN1_PRYPA</name>
<dbReference type="InterPro" id="IPR046341">
    <property type="entry name" value="SET_dom_sf"/>
</dbReference>
<proteinExistence type="predicted"/>
<reference evidence="2 3" key="1">
    <citation type="journal article" date="2024" name="Science">
        <title>Giant polyketide synthase enzymes in the biosynthesis of giant marine polyether toxins.</title>
        <authorList>
            <person name="Fallon T.R."/>
            <person name="Shende V.V."/>
            <person name="Wierzbicki I.H."/>
            <person name="Pendleton A.L."/>
            <person name="Watervoot N.F."/>
            <person name="Auber R.P."/>
            <person name="Gonzalez D.J."/>
            <person name="Wisecaver J.H."/>
            <person name="Moore B.S."/>
        </authorList>
    </citation>
    <scope>NUCLEOTIDE SEQUENCE [LARGE SCALE GENOMIC DNA]</scope>
    <source>
        <strain evidence="2 3">12B1</strain>
    </source>
</reference>
<dbReference type="Gene3D" id="2.170.270.10">
    <property type="entry name" value="SET domain"/>
    <property type="match status" value="1"/>
</dbReference>
<dbReference type="SUPFAM" id="SSF82199">
    <property type="entry name" value="SET domain"/>
    <property type="match status" value="1"/>
</dbReference>
<sequence length="412" mass="44501">MALRHRVEVTEGAFEVRHAGGQRGLGVFSRAALPAGTVLFKEHPIVAMQHLNNRAQGVVVCDRCFRFLGPIEEQIRSLLVSADRSCASLPPSLPQLASSAALPLPVPCPGGCALRFCSEQCAADNFAEQHRLLCHGAASGAASSSVDAMMVETAASPASEALAKFESHAAKSNEIFLLAAKAMALVITAVNGGVSLETALEPFPGPPWWEAVATPDDVTDEAQFRDTLRQLLQESFQLLFPILSPHATPPCAPLFGDVLVYARMVGSFERRNCAVQVASPVEAYFLAVDAMEESDSKRQLMAVTSPVLDALDEAYATPCEGTGIFPLQATLNHSCEPNVSLLKDGPDEEDGRVVARVSRDVAPGEELCNAYCDVELHFAERQRELWEYGFVCGCARCEREKTMQSDGKRRLK</sequence>
<dbReference type="CDD" id="cd20071">
    <property type="entry name" value="SET_SMYD"/>
    <property type="match status" value="1"/>
</dbReference>
<dbReference type="SMART" id="SM00317">
    <property type="entry name" value="SET"/>
    <property type="match status" value="1"/>
</dbReference>
<evidence type="ECO:0000313" key="3">
    <source>
        <dbReference type="Proteomes" id="UP001515480"/>
    </source>
</evidence>
<comment type="caution">
    <text evidence="2">The sequence shown here is derived from an EMBL/GenBank/DDBJ whole genome shotgun (WGS) entry which is preliminary data.</text>
</comment>
<gene>
    <name evidence="2" type="ORF">AB1Y20_003079</name>
</gene>
<dbReference type="GO" id="GO:0008168">
    <property type="term" value="F:methyltransferase activity"/>
    <property type="evidence" value="ECO:0007669"/>
    <property type="project" value="InterPro"/>
</dbReference>
<organism evidence="2 3">
    <name type="scientific">Prymnesium parvum</name>
    <name type="common">Toxic golden alga</name>
    <dbReference type="NCBI Taxonomy" id="97485"/>
    <lineage>
        <taxon>Eukaryota</taxon>
        <taxon>Haptista</taxon>
        <taxon>Haptophyta</taxon>
        <taxon>Prymnesiophyceae</taxon>
        <taxon>Prymnesiales</taxon>
        <taxon>Prymnesiaceae</taxon>
        <taxon>Prymnesium</taxon>
    </lineage>
</organism>
<dbReference type="InterPro" id="IPR001214">
    <property type="entry name" value="SET_dom"/>
</dbReference>
<dbReference type="EMBL" id="JBGBPQ010000010">
    <property type="protein sequence ID" value="KAL1518799.1"/>
    <property type="molecule type" value="Genomic_DNA"/>
</dbReference>
<dbReference type="PANTHER" id="PTHR47436:SF1">
    <property type="entry name" value="SET DOMAIN-CONTAINING PROTEIN"/>
    <property type="match status" value="1"/>
</dbReference>